<protein>
    <submittedName>
        <fullName evidence="1">Uncharacterized protein</fullName>
    </submittedName>
</protein>
<name>A0A9P5PCT8_9AGAR</name>
<gene>
    <name evidence="1" type="ORF">BDP27DRAFT_378011</name>
</gene>
<dbReference type="Proteomes" id="UP000772434">
    <property type="component" value="Unassembled WGS sequence"/>
</dbReference>
<accession>A0A9P5PCT8</accession>
<comment type="caution">
    <text evidence="1">The sequence shown here is derived from an EMBL/GenBank/DDBJ whole genome shotgun (WGS) entry which is preliminary data.</text>
</comment>
<dbReference type="OrthoDB" id="3068171at2759"/>
<dbReference type="Gene3D" id="1.50.10.20">
    <property type="match status" value="1"/>
</dbReference>
<proteinExistence type="predicted"/>
<evidence type="ECO:0000313" key="1">
    <source>
        <dbReference type="EMBL" id="KAF9061093.1"/>
    </source>
</evidence>
<organism evidence="1 2">
    <name type="scientific">Rhodocollybia butyracea</name>
    <dbReference type="NCBI Taxonomy" id="206335"/>
    <lineage>
        <taxon>Eukaryota</taxon>
        <taxon>Fungi</taxon>
        <taxon>Dikarya</taxon>
        <taxon>Basidiomycota</taxon>
        <taxon>Agaricomycotina</taxon>
        <taxon>Agaricomycetes</taxon>
        <taxon>Agaricomycetidae</taxon>
        <taxon>Agaricales</taxon>
        <taxon>Marasmiineae</taxon>
        <taxon>Omphalotaceae</taxon>
        <taxon>Rhodocollybia</taxon>
    </lineage>
</organism>
<dbReference type="AlphaFoldDB" id="A0A9P5PCT8"/>
<dbReference type="SUPFAM" id="SSF48208">
    <property type="entry name" value="Six-hairpin glycosidases"/>
    <property type="match status" value="1"/>
</dbReference>
<evidence type="ECO:0000313" key="2">
    <source>
        <dbReference type="Proteomes" id="UP000772434"/>
    </source>
</evidence>
<dbReference type="EMBL" id="JADNRY010000214">
    <property type="protein sequence ID" value="KAF9061093.1"/>
    <property type="molecule type" value="Genomic_DNA"/>
</dbReference>
<sequence>MRAYQVYQDSAMLNLAIQVWEYSRSYTVFPGNVASGTIPTKSVNVGKTCSGATLVGGMFWVSDVNDPTLYGANTAMFFALSAYLAEATGNTTYLSAATDSGAFMIDVIQVTSPGNGAASISANASGCGDIWGLGSFRLDHTGWFMEGLAILPGSTTLGQQSVSVDTLRSNIVNITLAANTLCNAPNGIVNTGKGAGDSTIVQGIGALYHALQGPADLLTYVGSFLSVQSVQHNYICGNYTR</sequence>
<keyword evidence="2" id="KW-1185">Reference proteome</keyword>
<dbReference type="InterPro" id="IPR008928">
    <property type="entry name" value="6-hairpin_glycosidase_sf"/>
</dbReference>
<reference evidence="1" key="1">
    <citation type="submission" date="2020-11" db="EMBL/GenBank/DDBJ databases">
        <authorList>
            <consortium name="DOE Joint Genome Institute"/>
            <person name="Ahrendt S."/>
            <person name="Riley R."/>
            <person name="Andreopoulos W."/>
            <person name="Labutti K."/>
            <person name="Pangilinan J."/>
            <person name="Ruiz-Duenas F.J."/>
            <person name="Barrasa J.M."/>
            <person name="Sanchez-Garcia M."/>
            <person name="Camarero S."/>
            <person name="Miyauchi S."/>
            <person name="Serrano A."/>
            <person name="Linde D."/>
            <person name="Babiker R."/>
            <person name="Drula E."/>
            <person name="Ayuso-Fernandez I."/>
            <person name="Pacheco R."/>
            <person name="Padilla G."/>
            <person name="Ferreira P."/>
            <person name="Barriuso J."/>
            <person name="Kellner H."/>
            <person name="Castanera R."/>
            <person name="Alfaro M."/>
            <person name="Ramirez L."/>
            <person name="Pisabarro A.G."/>
            <person name="Kuo A."/>
            <person name="Tritt A."/>
            <person name="Lipzen A."/>
            <person name="He G."/>
            <person name="Yan M."/>
            <person name="Ng V."/>
            <person name="Cullen D."/>
            <person name="Martin F."/>
            <person name="Rosso M.-N."/>
            <person name="Henrissat B."/>
            <person name="Hibbett D."/>
            <person name="Martinez A.T."/>
            <person name="Grigoriev I.V."/>
        </authorList>
    </citation>
    <scope>NUCLEOTIDE SEQUENCE</scope>
    <source>
        <strain evidence="1">AH 40177</strain>
    </source>
</reference>
<dbReference type="GO" id="GO:0005975">
    <property type="term" value="P:carbohydrate metabolic process"/>
    <property type="evidence" value="ECO:0007669"/>
    <property type="project" value="InterPro"/>
</dbReference>